<dbReference type="Pfam" id="PF00501">
    <property type="entry name" value="AMP-binding"/>
    <property type="match status" value="1"/>
</dbReference>
<dbReference type="Pfam" id="PF13193">
    <property type="entry name" value="AMP-binding_C"/>
    <property type="match status" value="1"/>
</dbReference>
<accession>A0ABP5BZD8</accession>
<dbReference type="PANTHER" id="PTHR43767">
    <property type="entry name" value="LONG-CHAIN-FATTY-ACID--COA LIGASE"/>
    <property type="match status" value="1"/>
</dbReference>
<dbReference type="InterPro" id="IPR025110">
    <property type="entry name" value="AMP-bd_C"/>
</dbReference>
<organism evidence="3 4">
    <name type="scientific">Amycolatopsis minnesotensis</name>
    <dbReference type="NCBI Taxonomy" id="337894"/>
    <lineage>
        <taxon>Bacteria</taxon>
        <taxon>Bacillati</taxon>
        <taxon>Actinomycetota</taxon>
        <taxon>Actinomycetes</taxon>
        <taxon>Pseudonocardiales</taxon>
        <taxon>Pseudonocardiaceae</taxon>
        <taxon>Amycolatopsis</taxon>
    </lineage>
</organism>
<feature type="domain" description="AMP-dependent synthetase/ligase" evidence="1">
    <location>
        <begin position="27"/>
        <end position="387"/>
    </location>
</feature>
<dbReference type="PROSITE" id="PS00455">
    <property type="entry name" value="AMP_BINDING"/>
    <property type="match status" value="1"/>
</dbReference>
<dbReference type="Gene3D" id="3.40.50.12780">
    <property type="entry name" value="N-terminal domain of ligase-like"/>
    <property type="match status" value="1"/>
</dbReference>
<dbReference type="PANTHER" id="PTHR43767:SF1">
    <property type="entry name" value="NONRIBOSOMAL PEPTIDE SYNTHASE PES1 (EUROFUNG)-RELATED"/>
    <property type="match status" value="1"/>
</dbReference>
<dbReference type="EMBL" id="BAAANN010000008">
    <property type="protein sequence ID" value="GAA1954398.1"/>
    <property type="molecule type" value="Genomic_DNA"/>
</dbReference>
<reference evidence="4" key="1">
    <citation type="journal article" date="2019" name="Int. J. Syst. Evol. Microbiol.">
        <title>The Global Catalogue of Microorganisms (GCM) 10K type strain sequencing project: providing services to taxonomists for standard genome sequencing and annotation.</title>
        <authorList>
            <consortium name="The Broad Institute Genomics Platform"/>
            <consortium name="The Broad Institute Genome Sequencing Center for Infectious Disease"/>
            <person name="Wu L."/>
            <person name="Ma J."/>
        </authorList>
    </citation>
    <scope>NUCLEOTIDE SEQUENCE [LARGE SCALE GENOMIC DNA]</scope>
    <source>
        <strain evidence="4">JCM 14545</strain>
    </source>
</reference>
<name>A0ABP5BZD8_9PSEU</name>
<protein>
    <submittedName>
        <fullName evidence="3">(2,3-dihydroxybenzoyl)adenylate synthase</fullName>
    </submittedName>
</protein>
<sequence>MPWPEDLATRYRNAGHWRGDVLSDLLREPAAGDPARTAVVTGDGRYSYGELDDRADRLAAGLADLGLEPGERVVVALPNDVDFVVVCVALFRLGAVPVLGLVAHRRAELSYLVRSSGAVALVAPDAHHGFDHRALAGEVAAESPTLRHVLIAGNAGGFTALADVTAPPRTLPPPEPDEVAFFLLSGGTTGKPKLIPRTHDDYSYQLRATAEAMRFGSGSTYLAALPAGHNAALGCPGVLGALRAGGTVVLAGSPSPDEVFPLIAAEKPGLTTVMPAVLSLWLDTAPLFDVDTSGLVIEVGGAMLPPETAERVRTELGATLTHWFGMAEGFLSFTRLDDPVERADTSQGTPMSPDDEIRIVDDEDLAVPDGETGQLLVRGPCVLRGYYDVPSHNAEVFTADGFLRTGDLVRRAPDGAITVTGRVKHTINRGGEKISGDELETELAAHPAVRSVAVVPVPDPAFGEKTCAVVVPDGDPPTLAGLRAFLADRGVAGFKHPDRLRVVTSLPYTAVGKVDRRALAADATPEG</sequence>
<evidence type="ECO:0000313" key="3">
    <source>
        <dbReference type="EMBL" id="GAA1954398.1"/>
    </source>
</evidence>
<feature type="domain" description="AMP-binding enzyme C-terminal" evidence="2">
    <location>
        <begin position="438"/>
        <end position="513"/>
    </location>
</feature>
<evidence type="ECO:0000259" key="1">
    <source>
        <dbReference type="Pfam" id="PF00501"/>
    </source>
</evidence>
<gene>
    <name evidence="3" type="ORF">GCM10009754_24810</name>
</gene>
<dbReference type="InterPro" id="IPR050237">
    <property type="entry name" value="ATP-dep_AMP-bd_enzyme"/>
</dbReference>
<evidence type="ECO:0000259" key="2">
    <source>
        <dbReference type="Pfam" id="PF13193"/>
    </source>
</evidence>
<keyword evidence="4" id="KW-1185">Reference proteome</keyword>
<evidence type="ECO:0000313" key="4">
    <source>
        <dbReference type="Proteomes" id="UP001501116"/>
    </source>
</evidence>
<comment type="caution">
    <text evidence="3">The sequence shown here is derived from an EMBL/GenBank/DDBJ whole genome shotgun (WGS) entry which is preliminary data.</text>
</comment>
<dbReference type="InterPro" id="IPR042099">
    <property type="entry name" value="ANL_N_sf"/>
</dbReference>
<dbReference type="Proteomes" id="UP001501116">
    <property type="component" value="Unassembled WGS sequence"/>
</dbReference>
<dbReference type="Gene3D" id="3.30.300.30">
    <property type="match status" value="1"/>
</dbReference>
<dbReference type="SUPFAM" id="SSF56801">
    <property type="entry name" value="Acetyl-CoA synthetase-like"/>
    <property type="match status" value="1"/>
</dbReference>
<dbReference type="InterPro" id="IPR020845">
    <property type="entry name" value="AMP-binding_CS"/>
</dbReference>
<dbReference type="InterPro" id="IPR000873">
    <property type="entry name" value="AMP-dep_synth/lig_dom"/>
</dbReference>
<proteinExistence type="predicted"/>
<dbReference type="InterPro" id="IPR045851">
    <property type="entry name" value="AMP-bd_C_sf"/>
</dbReference>